<sequence>MTVTEAEIAEHRALLQEILRMANGDLLALYQLVQMQDPDVQANWLLDGVPEIVAAYRAAAVDVGSVFYAETQGLKLERDMAAAAAAVNPTVLEQSLRWAIFASDPAGIIGRLAGVVQRHVVDGSREVGMLTAAATKQAWVRAAHPGACQFCRLLATRGLDGVGGFTSKETATFAGMSARGVRKAKKGHSRQDKGDKFHDNCMCVPVLAEAYTPPDYVLEWERDYFAALDELGTATDQYAVLAQMRKTSGHNH</sequence>
<comment type="caution">
    <text evidence="1">The sequence shown here is derived from an EMBL/GenBank/DDBJ whole genome shotgun (WGS) entry which is preliminary data.</text>
</comment>
<name>A0A2W5B3D2_9CORY</name>
<dbReference type="InterPro" id="IPR057369">
    <property type="entry name" value="VG15"/>
</dbReference>
<dbReference type="AlphaFoldDB" id="A0A2W5B3D2"/>
<evidence type="ECO:0000313" key="2">
    <source>
        <dbReference type="Proteomes" id="UP000249451"/>
    </source>
</evidence>
<evidence type="ECO:0008006" key="3">
    <source>
        <dbReference type="Google" id="ProtNLM"/>
    </source>
</evidence>
<proteinExistence type="predicted"/>
<dbReference type="Proteomes" id="UP000249451">
    <property type="component" value="Unassembled WGS sequence"/>
</dbReference>
<evidence type="ECO:0000313" key="1">
    <source>
        <dbReference type="EMBL" id="PZO99926.1"/>
    </source>
</evidence>
<accession>A0A2W5B3D2</accession>
<gene>
    <name evidence="1" type="ORF">DI609_07370</name>
</gene>
<protein>
    <recommendedName>
        <fullName evidence="3">Capsid maturation protease</fullName>
    </recommendedName>
</protein>
<dbReference type="Pfam" id="PF25310">
    <property type="entry name" value="VG15"/>
    <property type="match status" value="1"/>
</dbReference>
<dbReference type="EMBL" id="QFNY01000163">
    <property type="protein sequence ID" value="PZO99926.1"/>
    <property type="molecule type" value="Genomic_DNA"/>
</dbReference>
<organism evidence="1 2">
    <name type="scientific">Corynebacterium urealyticum</name>
    <dbReference type="NCBI Taxonomy" id="43771"/>
    <lineage>
        <taxon>Bacteria</taxon>
        <taxon>Bacillati</taxon>
        <taxon>Actinomycetota</taxon>
        <taxon>Actinomycetes</taxon>
        <taxon>Mycobacteriales</taxon>
        <taxon>Corynebacteriaceae</taxon>
        <taxon>Corynebacterium</taxon>
    </lineage>
</organism>
<reference evidence="1 2" key="1">
    <citation type="submission" date="2017-11" db="EMBL/GenBank/DDBJ databases">
        <title>Infants hospitalized years apart are colonized by the same room-sourced microbial strains.</title>
        <authorList>
            <person name="Brooks B."/>
            <person name="Olm M.R."/>
            <person name="Firek B.A."/>
            <person name="Baker R."/>
            <person name="Thomas B.C."/>
            <person name="Morowitz M.J."/>
            <person name="Banfield J.F."/>
        </authorList>
    </citation>
    <scope>NUCLEOTIDE SEQUENCE [LARGE SCALE GENOMIC DNA]</scope>
    <source>
        <strain evidence="1">S2_012_000_R3_87</strain>
    </source>
</reference>